<dbReference type="Proteomes" id="UP000193920">
    <property type="component" value="Unassembled WGS sequence"/>
</dbReference>
<name>A0A1Y2D8L8_9FUNG</name>
<evidence type="ECO:0000313" key="1">
    <source>
        <dbReference type="EMBL" id="ORY55609.1"/>
    </source>
</evidence>
<sequence length="143" mass="16040">MVMIKDNINRNKKKVNFSDIEIVYESGNRTFSINKVNSPDDSFSNDFIDSFNNSLLSSSSETNIQKRLPQEDDLENSLLPPSSSSSSYNILFPSNIISSNNIKLSTSQNYASNINGPSPFNNNNNNNIININNNSNPFKAYFN</sequence>
<reference evidence="1 2" key="1">
    <citation type="submission" date="2016-08" db="EMBL/GenBank/DDBJ databases">
        <title>A Parts List for Fungal Cellulosomes Revealed by Comparative Genomics.</title>
        <authorList>
            <consortium name="DOE Joint Genome Institute"/>
            <person name="Haitjema C.H."/>
            <person name="Gilmore S.P."/>
            <person name="Henske J.K."/>
            <person name="Solomon K.V."/>
            <person name="De Groot R."/>
            <person name="Kuo A."/>
            <person name="Mondo S.J."/>
            <person name="Salamov A.A."/>
            <person name="Labutti K."/>
            <person name="Zhao Z."/>
            <person name="Chiniquy J."/>
            <person name="Barry K."/>
            <person name="Brewer H.M."/>
            <person name="Purvine S.O."/>
            <person name="Wright A.T."/>
            <person name="Boxma B."/>
            <person name="Van Alen T."/>
            <person name="Hackstein J.H."/>
            <person name="Baker S.E."/>
            <person name="Grigoriev I.V."/>
            <person name="O'Malley M.A."/>
        </authorList>
    </citation>
    <scope>NUCLEOTIDE SEQUENCE [LARGE SCALE GENOMIC DNA]</scope>
    <source>
        <strain evidence="1 2">G1</strain>
    </source>
</reference>
<keyword evidence="2" id="KW-1185">Reference proteome</keyword>
<protein>
    <submittedName>
        <fullName evidence="1">Uncharacterized protein</fullName>
    </submittedName>
</protein>
<accession>A0A1Y2D8L8</accession>
<proteinExistence type="predicted"/>
<organism evidence="1 2">
    <name type="scientific">Neocallimastix californiae</name>
    <dbReference type="NCBI Taxonomy" id="1754190"/>
    <lineage>
        <taxon>Eukaryota</taxon>
        <taxon>Fungi</taxon>
        <taxon>Fungi incertae sedis</taxon>
        <taxon>Chytridiomycota</taxon>
        <taxon>Chytridiomycota incertae sedis</taxon>
        <taxon>Neocallimastigomycetes</taxon>
        <taxon>Neocallimastigales</taxon>
        <taxon>Neocallimastigaceae</taxon>
        <taxon>Neocallimastix</taxon>
    </lineage>
</organism>
<dbReference type="EMBL" id="MCOG01000077">
    <property type="protein sequence ID" value="ORY55609.1"/>
    <property type="molecule type" value="Genomic_DNA"/>
</dbReference>
<gene>
    <name evidence="1" type="ORF">LY90DRAFT_507085</name>
</gene>
<dbReference type="AlphaFoldDB" id="A0A1Y2D8L8"/>
<comment type="caution">
    <text evidence="1">The sequence shown here is derived from an EMBL/GenBank/DDBJ whole genome shotgun (WGS) entry which is preliminary data.</text>
</comment>
<evidence type="ECO:0000313" key="2">
    <source>
        <dbReference type="Proteomes" id="UP000193920"/>
    </source>
</evidence>